<protein>
    <submittedName>
        <fullName evidence="1">Uncharacterized protein</fullName>
    </submittedName>
</protein>
<name>A0A0L0FUI3_9EUKA</name>
<dbReference type="GeneID" id="25907657"/>
<dbReference type="EMBL" id="KQ242143">
    <property type="protein sequence ID" value="KNC80492.1"/>
    <property type="molecule type" value="Genomic_DNA"/>
</dbReference>
<organism evidence="1 2">
    <name type="scientific">Sphaeroforma arctica JP610</name>
    <dbReference type="NCBI Taxonomy" id="667725"/>
    <lineage>
        <taxon>Eukaryota</taxon>
        <taxon>Ichthyosporea</taxon>
        <taxon>Ichthyophonida</taxon>
        <taxon>Sphaeroforma</taxon>
    </lineage>
</organism>
<dbReference type="RefSeq" id="XP_014154394.1">
    <property type="nucleotide sequence ID" value="XM_014298919.1"/>
</dbReference>
<evidence type="ECO:0000313" key="1">
    <source>
        <dbReference type="EMBL" id="KNC80492.1"/>
    </source>
</evidence>
<dbReference type="AlphaFoldDB" id="A0A0L0FUI3"/>
<keyword evidence="2" id="KW-1185">Reference proteome</keyword>
<gene>
    <name evidence="1" type="ORF">SARC_07153</name>
</gene>
<proteinExistence type="predicted"/>
<accession>A0A0L0FUI3</accession>
<dbReference type="Proteomes" id="UP000054560">
    <property type="component" value="Unassembled WGS sequence"/>
</dbReference>
<sequence>MGRSSPGILETLHTTLESKPVDKRKVPAPRNWPDWPSNRYRLNKIMERDTKGVLLEALKIAQIAGLDET</sequence>
<evidence type="ECO:0000313" key="2">
    <source>
        <dbReference type="Proteomes" id="UP000054560"/>
    </source>
</evidence>
<reference evidence="1 2" key="1">
    <citation type="submission" date="2011-02" db="EMBL/GenBank/DDBJ databases">
        <title>The Genome Sequence of Sphaeroforma arctica JP610.</title>
        <authorList>
            <consortium name="The Broad Institute Genome Sequencing Platform"/>
            <person name="Russ C."/>
            <person name="Cuomo C."/>
            <person name="Young S.K."/>
            <person name="Zeng Q."/>
            <person name="Gargeya S."/>
            <person name="Alvarado L."/>
            <person name="Berlin A."/>
            <person name="Chapman S.B."/>
            <person name="Chen Z."/>
            <person name="Freedman E."/>
            <person name="Gellesch M."/>
            <person name="Goldberg J."/>
            <person name="Griggs A."/>
            <person name="Gujja S."/>
            <person name="Heilman E."/>
            <person name="Heiman D."/>
            <person name="Howarth C."/>
            <person name="Mehta T."/>
            <person name="Neiman D."/>
            <person name="Pearson M."/>
            <person name="Roberts A."/>
            <person name="Saif S."/>
            <person name="Shea T."/>
            <person name="Shenoy N."/>
            <person name="Sisk P."/>
            <person name="Stolte C."/>
            <person name="Sykes S."/>
            <person name="White J."/>
            <person name="Yandava C."/>
            <person name="Burger G."/>
            <person name="Gray M.W."/>
            <person name="Holland P.W.H."/>
            <person name="King N."/>
            <person name="Lang F.B.F."/>
            <person name="Roger A.J."/>
            <person name="Ruiz-Trillo I."/>
            <person name="Haas B."/>
            <person name="Nusbaum C."/>
            <person name="Birren B."/>
        </authorList>
    </citation>
    <scope>NUCLEOTIDE SEQUENCE [LARGE SCALE GENOMIC DNA]</scope>
    <source>
        <strain evidence="1 2">JP610</strain>
    </source>
</reference>